<dbReference type="Proteomes" id="UP000683417">
    <property type="component" value="Unassembled WGS sequence"/>
</dbReference>
<gene>
    <name evidence="10" type="ORF">BGTH12_LOCUS7580</name>
</gene>
<comment type="caution">
    <text evidence="10">The sequence shown here is derived from an EMBL/GenBank/DDBJ whole genome shotgun (WGS) entry which is preliminary data.</text>
</comment>
<evidence type="ECO:0000259" key="8">
    <source>
        <dbReference type="Pfam" id="PF04042"/>
    </source>
</evidence>
<evidence type="ECO:0000256" key="1">
    <source>
        <dbReference type="ARBA" id="ARBA00004123"/>
    </source>
</evidence>
<dbReference type="PANTHER" id="PTHR23061">
    <property type="entry name" value="DNA POLYMERASE 2 ALPHA 70 KDA SUBUNIT"/>
    <property type="match status" value="1"/>
</dbReference>
<evidence type="ECO:0000256" key="3">
    <source>
        <dbReference type="ARBA" id="ARBA00018596"/>
    </source>
</evidence>
<evidence type="ECO:0000259" key="9">
    <source>
        <dbReference type="Pfam" id="PF22062"/>
    </source>
</evidence>
<evidence type="ECO:0000256" key="7">
    <source>
        <dbReference type="SAM" id="MobiDB-lite"/>
    </source>
</evidence>
<dbReference type="PIRSF" id="PIRSF018300">
    <property type="entry name" value="DNA_pol_alph_2"/>
    <property type="match status" value="1"/>
</dbReference>
<dbReference type="AlphaFoldDB" id="A0A9W4DD60"/>
<dbReference type="FunFam" id="3.60.21.60:FF:000005">
    <property type="entry name" value="DNA polymerase alpha subunit B"/>
    <property type="match status" value="1"/>
</dbReference>
<reference evidence="10" key="1">
    <citation type="submission" date="2020-10" db="EMBL/GenBank/DDBJ databases">
        <authorList>
            <person name="Muller C M."/>
        </authorList>
    </citation>
    <scope>NUCLEOTIDE SEQUENCE</scope>
    <source>
        <strain evidence="10">THUN-12</strain>
    </source>
</reference>
<dbReference type="Pfam" id="PF04042">
    <property type="entry name" value="DNA_pol_E_B"/>
    <property type="match status" value="1"/>
</dbReference>
<evidence type="ECO:0000313" key="10">
    <source>
        <dbReference type="EMBL" id="CAD6506222.1"/>
    </source>
</evidence>
<feature type="domain" description="DNA polymerase alpha/delta/epsilon subunit B" evidence="8">
    <location>
        <begin position="367"/>
        <end position="602"/>
    </location>
</feature>
<dbReference type="GO" id="GO:0003677">
    <property type="term" value="F:DNA binding"/>
    <property type="evidence" value="ECO:0007669"/>
    <property type="project" value="InterPro"/>
</dbReference>
<dbReference type="EMBL" id="CAJHIT010000010">
    <property type="protein sequence ID" value="CAD6506222.1"/>
    <property type="molecule type" value="Genomic_DNA"/>
</dbReference>
<dbReference type="Pfam" id="PF22062">
    <property type="entry name" value="OB_DPOA2"/>
    <property type="match status" value="1"/>
</dbReference>
<sequence length="659" mass="73126">MTEQTESHQLNERFAAEGKPLDADVEAELQSIMRLHSIDVQELWYKWESYCMKMESDDLKLNIETVRQLKKDVQDVLERESWNKKVQPQSHKRGTTNFRPTNSNNNVLGMIEKLAPNTTQARETGLNSSETPFSSSILTDLTSNPYEVKSASKPHDQKINLVVSSGDTTNADRVTEILNSHLPTAEPLLAPFTESRIKLTANSDIKKLSYKPMAMKSLEASEILDDKIEEFMTLLQDHHHMDESEFGSATFKGINEVVVVGRIASDSLDAKLNIFSLVLETSRRMGAGLRVPLKFEAEQEFQLFPGQIVALRGINTSGEYFTVSEILELPLLPNAASTYEALQSHVTKLKGGIDTTELTSGTVPLKIIIGAGPFTTDENLEFEALHVICNRTAEIGADALILTGPFIDIDHPIIASGDFDLPEDTLTDSEPVTMINLFKHFITSALARLIVTNPHITVILVPSVRDAFSKHVSWPQEPFPRKDLCLPKSVKIVGNPMILSLNEIVLGISSQDILTHLRISEVTNNLPTDSSLLARLPKYLIDQRSFFPVFPPVSRENLPKTGTHSGIPTGAMLDTSYLKLGEIINVRPDILIVPSALPAFAKVIESVVTINPGYASKRKGTGTYAKVTIHPATFMKEEENCSLIAHKLFDRSRVEILKI</sequence>
<evidence type="ECO:0000256" key="2">
    <source>
        <dbReference type="ARBA" id="ARBA00007299"/>
    </source>
</evidence>
<comment type="function">
    <text evidence="6">Accessory subunit of the DNA polymerase alpha complex (also known as the alpha DNA polymerase-primase complex) which plays an essential role in the initiation of DNA synthesis.</text>
</comment>
<dbReference type="InterPro" id="IPR054300">
    <property type="entry name" value="OB_DPOA2"/>
</dbReference>
<dbReference type="InterPro" id="IPR016722">
    <property type="entry name" value="DNA_pol_alpha_bsu"/>
</dbReference>
<evidence type="ECO:0000256" key="4">
    <source>
        <dbReference type="ARBA" id="ARBA00022705"/>
    </source>
</evidence>
<organism evidence="10 11">
    <name type="scientific">Blumeria graminis f. sp. triticale</name>
    <dbReference type="NCBI Taxonomy" id="1689686"/>
    <lineage>
        <taxon>Eukaryota</taxon>
        <taxon>Fungi</taxon>
        <taxon>Dikarya</taxon>
        <taxon>Ascomycota</taxon>
        <taxon>Pezizomycotina</taxon>
        <taxon>Leotiomycetes</taxon>
        <taxon>Erysiphales</taxon>
        <taxon>Erysiphaceae</taxon>
        <taxon>Blumeria</taxon>
    </lineage>
</organism>
<accession>A0A9W4DD60</accession>
<dbReference type="FunFam" id="3.60.21.60:FF:000008">
    <property type="entry name" value="DNA polymerase alpha subunit B"/>
    <property type="match status" value="1"/>
</dbReference>
<keyword evidence="5 6" id="KW-0539">Nucleus</keyword>
<feature type="domain" description="DNA polymerase alpha subunit B OB" evidence="9">
    <location>
        <begin position="221"/>
        <end position="329"/>
    </location>
</feature>
<feature type="region of interest" description="Disordered" evidence="7">
    <location>
        <begin position="80"/>
        <end position="105"/>
    </location>
</feature>
<dbReference type="InterPro" id="IPR007185">
    <property type="entry name" value="DNA_pol_a/d/e_bsu"/>
</dbReference>
<keyword evidence="4 6" id="KW-0235">DNA replication</keyword>
<name>A0A9W4DD60_BLUGR</name>
<dbReference type="GO" id="GO:0006270">
    <property type="term" value="P:DNA replication initiation"/>
    <property type="evidence" value="ECO:0007669"/>
    <property type="project" value="TreeGrafter"/>
</dbReference>
<dbReference type="PANTHER" id="PTHR23061:SF12">
    <property type="entry name" value="DNA POLYMERASE ALPHA SUBUNIT B"/>
    <property type="match status" value="1"/>
</dbReference>
<feature type="compositionally biased region" description="Polar residues" evidence="7">
    <location>
        <begin position="84"/>
        <end position="105"/>
    </location>
</feature>
<evidence type="ECO:0000256" key="6">
    <source>
        <dbReference type="PIRNR" id="PIRNR018300"/>
    </source>
</evidence>
<evidence type="ECO:0000256" key="5">
    <source>
        <dbReference type="ARBA" id="ARBA00023242"/>
    </source>
</evidence>
<dbReference type="GO" id="GO:0005658">
    <property type="term" value="C:alpha DNA polymerase:primase complex"/>
    <property type="evidence" value="ECO:0007669"/>
    <property type="project" value="TreeGrafter"/>
</dbReference>
<evidence type="ECO:0000313" key="11">
    <source>
        <dbReference type="Proteomes" id="UP000683417"/>
    </source>
</evidence>
<comment type="subcellular location">
    <subcellularLocation>
        <location evidence="1 6">Nucleus</location>
    </subcellularLocation>
</comment>
<protein>
    <recommendedName>
        <fullName evidence="3 6">DNA polymerase alpha subunit B</fullName>
    </recommendedName>
</protein>
<comment type="similarity">
    <text evidence="2 6">Belongs to the DNA polymerase alpha subunit B family.</text>
</comment>
<proteinExistence type="inferred from homology"/>